<feature type="region of interest" description="Disordered" evidence="1">
    <location>
        <begin position="595"/>
        <end position="628"/>
    </location>
</feature>
<evidence type="ECO:0000313" key="4">
    <source>
        <dbReference type="Proteomes" id="UP000241462"/>
    </source>
</evidence>
<feature type="region of interest" description="Disordered" evidence="1">
    <location>
        <begin position="161"/>
        <end position="204"/>
    </location>
</feature>
<dbReference type="InParanoid" id="A0A2T2ZYC8"/>
<evidence type="ECO:0000256" key="2">
    <source>
        <dbReference type="SAM" id="Phobius"/>
    </source>
</evidence>
<sequence length="628" mass="65529">MFIEDSLQQVLRATAAAGVSAGHQHDPGFAVHAGLTTTTTTKAELKRDEGGAADSSDQDGATSASARSLVACCGSSGNANAERLCPPLQHTGTCNLPRSKSSSSVDQDNLAEPSAHVAAVAAAQRALGQRDTSVVLIGTILDPFTAMVASSSTVVSTSSSSSLISTTSSSSTPSSTAASSSSSASFLPPTTTQTPSSSASSPISTSPTLIHTFSLTGIETVVPTYPPFTTASSTSSSSSHSRSTDSALAVKLSLGLGIPFAILLILLSVILLHRRQKRIVKTRRTGNTHSPLDFGATPEMAVVSQADFARPQPPSVVAALVPHSARDSARGSGLLGPGNEAGRASKRAYRTSSMYSSDMRPQALNLPLSQNPPSSSTKLAVQRQLGPRNRETRSSAAAMPPPPPSWMQQWPQPTSGPGGPLSSNPALDLTRQSSFSSSGSSVSITTTNRQHPSRNSYTGHDVSHHYLLPYQPGQWRPAQVSPIQEVSSLSAQQSIVRESPVSLNGQSINLRRTSSPHPPESPVYPYLTPYGRLDYWLPSPTEAHSLGGSRSSVPEVQVSDSDAESQRLPIQHPPPLVTRPHHLAVDVHAVQGGLDEVSPLSSSGSGLPHPERISVVSGLSPIDRRGIA</sequence>
<evidence type="ECO:0000256" key="1">
    <source>
        <dbReference type="SAM" id="MobiDB-lite"/>
    </source>
</evidence>
<feature type="compositionally biased region" description="Low complexity" evidence="1">
    <location>
        <begin position="433"/>
        <end position="443"/>
    </location>
</feature>
<accession>A0A2T2ZYC8</accession>
<dbReference type="STRING" id="2025994.A0A2T2ZYC8"/>
<name>A0A2T2ZYC8_9PEZI</name>
<feature type="compositionally biased region" description="Polar residues" evidence="1">
    <location>
        <begin position="444"/>
        <end position="458"/>
    </location>
</feature>
<dbReference type="AlphaFoldDB" id="A0A2T2ZYC8"/>
<dbReference type="Proteomes" id="UP000241462">
    <property type="component" value="Unassembled WGS sequence"/>
</dbReference>
<feature type="region of interest" description="Disordered" evidence="1">
    <location>
        <begin position="543"/>
        <end position="578"/>
    </location>
</feature>
<keyword evidence="2" id="KW-0812">Transmembrane</keyword>
<reference evidence="3 4" key="1">
    <citation type="journal article" date="2018" name="Mycol. Prog.">
        <title>Coniella lustricola, a new species from submerged detritus.</title>
        <authorList>
            <person name="Raudabaugh D.B."/>
            <person name="Iturriaga T."/>
            <person name="Carver A."/>
            <person name="Mondo S."/>
            <person name="Pangilinan J."/>
            <person name="Lipzen A."/>
            <person name="He G."/>
            <person name="Amirebrahimi M."/>
            <person name="Grigoriev I.V."/>
            <person name="Miller A.N."/>
        </authorList>
    </citation>
    <scope>NUCLEOTIDE SEQUENCE [LARGE SCALE GENOMIC DNA]</scope>
    <source>
        <strain evidence="3 4">B22-T-1</strain>
    </source>
</reference>
<keyword evidence="2" id="KW-0472">Membrane</keyword>
<feature type="transmembrane region" description="Helical" evidence="2">
    <location>
        <begin position="252"/>
        <end position="273"/>
    </location>
</feature>
<proteinExistence type="predicted"/>
<gene>
    <name evidence="3" type="ORF">BD289DRAFT_485536</name>
</gene>
<protein>
    <submittedName>
        <fullName evidence="3">Uncharacterized protein</fullName>
    </submittedName>
</protein>
<feature type="compositionally biased region" description="Low complexity" evidence="1">
    <location>
        <begin position="361"/>
        <end position="376"/>
    </location>
</feature>
<feature type="compositionally biased region" description="Polar residues" evidence="1">
    <location>
        <begin position="548"/>
        <end position="560"/>
    </location>
</feature>
<dbReference type="EMBL" id="KZ678565">
    <property type="protein sequence ID" value="PSR79462.1"/>
    <property type="molecule type" value="Genomic_DNA"/>
</dbReference>
<feature type="compositionally biased region" description="Low complexity" evidence="1">
    <location>
        <begin position="598"/>
        <end position="608"/>
    </location>
</feature>
<keyword evidence="4" id="KW-1185">Reference proteome</keyword>
<evidence type="ECO:0000313" key="3">
    <source>
        <dbReference type="EMBL" id="PSR79462.1"/>
    </source>
</evidence>
<organism evidence="3 4">
    <name type="scientific">Coniella lustricola</name>
    <dbReference type="NCBI Taxonomy" id="2025994"/>
    <lineage>
        <taxon>Eukaryota</taxon>
        <taxon>Fungi</taxon>
        <taxon>Dikarya</taxon>
        <taxon>Ascomycota</taxon>
        <taxon>Pezizomycotina</taxon>
        <taxon>Sordariomycetes</taxon>
        <taxon>Sordariomycetidae</taxon>
        <taxon>Diaporthales</taxon>
        <taxon>Schizoparmaceae</taxon>
        <taxon>Coniella</taxon>
    </lineage>
</organism>
<keyword evidence="2" id="KW-1133">Transmembrane helix</keyword>
<feature type="region of interest" description="Disordered" evidence="1">
    <location>
        <begin position="327"/>
        <end position="460"/>
    </location>
</feature>